<organism evidence="1 2">
    <name type="scientific">Gossypium schwendimanii</name>
    <name type="common">Cotton</name>
    <dbReference type="NCBI Taxonomy" id="34291"/>
    <lineage>
        <taxon>Eukaryota</taxon>
        <taxon>Viridiplantae</taxon>
        <taxon>Streptophyta</taxon>
        <taxon>Embryophyta</taxon>
        <taxon>Tracheophyta</taxon>
        <taxon>Spermatophyta</taxon>
        <taxon>Magnoliopsida</taxon>
        <taxon>eudicotyledons</taxon>
        <taxon>Gunneridae</taxon>
        <taxon>Pentapetalae</taxon>
        <taxon>rosids</taxon>
        <taxon>malvids</taxon>
        <taxon>Malvales</taxon>
        <taxon>Malvaceae</taxon>
        <taxon>Malvoideae</taxon>
        <taxon>Gossypium</taxon>
    </lineage>
</organism>
<comment type="caution">
    <text evidence="1">The sequence shown here is derived from an EMBL/GenBank/DDBJ whole genome shotgun (WGS) entry which is preliminary data.</text>
</comment>
<evidence type="ECO:0000313" key="2">
    <source>
        <dbReference type="Proteomes" id="UP000593576"/>
    </source>
</evidence>
<dbReference type="AlphaFoldDB" id="A0A7J9LP81"/>
<protein>
    <recommendedName>
        <fullName evidence="3">DUF4283 domain-containing protein</fullName>
    </recommendedName>
</protein>
<name>A0A7J9LP81_GOSSC</name>
<evidence type="ECO:0000313" key="1">
    <source>
        <dbReference type="EMBL" id="MBA0860356.1"/>
    </source>
</evidence>
<dbReference type="EMBL" id="JABFAF010000007">
    <property type="protein sequence ID" value="MBA0860356.1"/>
    <property type="molecule type" value="Genomic_DNA"/>
</dbReference>
<dbReference type="OrthoDB" id="10463917at2759"/>
<keyword evidence="2" id="KW-1185">Reference proteome</keyword>
<reference evidence="1 2" key="1">
    <citation type="journal article" date="2019" name="Genome Biol. Evol.">
        <title>Insights into the evolution of the New World diploid cottons (Gossypium, subgenus Houzingenia) based on genome sequencing.</title>
        <authorList>
            <person name="Grover C.E."/>
            <person name="Arick M.A. 2nd"/>
            <person name="Thrash A."/>
            <person name="Conover J.L."/>
            <person name="Sanders W.S."/>
            <person name="Peterson D.G."/>
            <person name="Frelichowski J.E."/>
            <person name="Scheffler J.A."/>
            <person name="Scheffler B.E."/>
            <person name="Wendel J.F."/>
        </authorList>
    </citation>
    <scope>NUCLEOTIDE SEQUENCE [LARGE SCALE GENOMIC DNA]</scope>
    <source>
        <strain evidence="1">1</strain>
        <tissue evidence="1">Leaf</tissue>
    </source>
</reference>
<sequence length="194" mass="21510">MEAPPDTDGLIVDVNGQKAKDDGHVVSELVEGISLITISDRVHQLIERKMARTTTIKLLGRKIGFNSLLNKVTSLWSPKSHMQLMDLENYYYLVRFQDKGDFNKSFVPKICSSNGVFSSFTALVDNLPSNTSCLVHLFTTILFLLAQTAYNYTTCIELPHVAELTPLTDSHICILSSIGVFNRLALKLAALTSC</sequence>
<gene>
    <name evidence="1" type="ORF">Goshw_016838</name>
</gene>
<evidence type="ECO:0008006" key="3">
    <source>
        <dbReference type="Google" id="ProtNLM"/>
    </source>
</evidence>
<dbReference type="Proteomes" id="UP000593576">
    <property type="component" value="Unassembled WGS sequence"/>
</dbReference>
<accession>A0A7J9LP81</accession>
<proteinExistence type="predicted"/>